<dbReference type="EMBL" id="FNBW01000007">
    <property type="protein sequence ID" value="SDF88716.1"/>
    <property type="molecule type" value="Genomic_DNA"/>
</dbReference>
<dbReference type="Proteomes" id="UP000198615">
    <property type="component" value="Unassembled WGS sequence"/>
</dbReference>
<comment type="caution">
    <text evidence="8">The sequence shown here is derived from an EMBL/GenBank/DDBJ whole genome shotgun (WGS) entry which is preliminary data.</text>
</comment>
<dbReference type="Pfam" id="PF01810">
    <property type="entry name" value="LysE"/>
    <property type="match status" value="1"/>
</dbReference>
<dbReference type="PANTHER" id="PTHR30086">
    <property type="entry name" value="ARGININE EXPORTER PROTEIN ARGO"/>
    <property type="match status" value="1"/>
</dbReference>
<keyword evidence="5 7" id="KW-1133">Transmembrane helix</keyword>
<feature type="transmembrane region" description="Helical" evidence="7">
    <location>
        <begin position="80"/>
        <end position="100"/>
    </location>
</feature>
<gene>
    <name evidence="8" type="ORF">SAMN05660686_02691</name>
</gene>
<proteinExistence type="inferred from homology"/>
<feature type="transmembrane region" description="Helical" evidence="7">
    <location>
        <begin position="120"/>
        <end position="146"/>
    </location>
</feature>
<dbReference type="GO" id="GO:0005886">
    <property type="term" value="C:plasma membrane"/>
    <property type="evidence" value="ECO:0007669"/>
    <property type="project" value="UniProtKB-SubCell"/>
</dbReference>
<protein>
    <submittedName>
        <fullName evidence="8">Threonine/homoserine/homoserine lactone efflux protein</fullName>
    </submittedName>
</protein>
<dbReference type="PIRSF" id="PIRSF006324">
    <property type="entry name" value="LeuE"/>
    <property type="match status" value="1"/>
</dbReference>
<feature type="transmembrane region" description="Helical" evidence="7">
    <location>
        <begin position="195"/>
        <end position="213"/>
    </location>
</feature>
<reference evidence="8 9" key="1">
    <citation type="submission" date="2016-10" db="EMBL/GenBank/DDBJ databases">
        <authorList>
            <person name="Varghese N."/>
            <person name="Submissions S."/>
        </authorList>
    </citation>
    <scope>NUCLEOTIDE SEQUENCE [LARGE SCALE GENOMIC DNA]</scope>
    <source>
        <strain evidence="8 9">DSM 18839</strain>
    </source>
</reference>
<evidence type="ECO:0000256" key="4">
    <source>
        <dbReference type="ARBA" id="ARBA00022692"/>
    </source>
</evidence>
<dbReference type="RefSeq" id="WP_245701974.1">
    <property type="nucleotide sequence ID" value="NZ_FNBW01000007.1"/>
</dbReference>
<evidence type="ECO:0000256" key="3">
    <source>
        <dbReference type="ARBA" id="ARBA00022475"/>
    </source>
</evidence>
<keyword evidence="4 7" id="KW-0812">Transmembrane</keyword>
<dbReference type="InterPro" id="IPR001123">
    <property type="entry name" value="LeuE-type"/>
</dbReference>
<evidence type="ECO:0000256" key="2">
    <source>
        <dbReference type="ARBA" id="ARBA00007928"/>
    </source>
</evidence>
<sequence>MIDDALRAALASALAPDYLLTSLAVCVMPGTGVIYTLAHGVGRGSRASLIAAFGCTLGIVPHLVACAVGLAALLHSSAAAFQAVKLLGVAYLFYMAWGILRDGGALEVTSERDGRPAHRIILSGILLNLLNPKLTLFFLAFLPLFLPADAPAPALSILVLGAVFMAMTFAVFAVYGLCASAARTYVLAKPSVMKILRYGFAGAFGLLGLRLLLSER</sequence>
<dbReference type="GO" id="GO:0042970">
    <property type="term" value="F:homoserine transmembrane transporter activity"/>
    <property type="evidence" value="ECO:0007669"/>
    <property type="project" value="TreeGrafter"/>
</dbReference>
<feature type="transmembrane region" description="Helical" evidence="7">
    <location>
        <begin position="152"/>
        <end position="175"/>
    </location>
</feature>
<evidence type="ECO:0000256" key="1">
    <source>
        <dbReference type="ARBA" id="ARBA00004651"/>
    </source>
</evidence>
<accession>A0A8G2EWP1</accession>
<evidence type="ECO:0000256" key="5">
    <source>
        <dbReference type="ARBA" id="ARBA00022989"/>
    </source>
</evidence>
<evidence type="ECO:0000313" key="8">
    <source>
        <dbReference type="EMBL" id="SDF88716.1"/>
    </source>
</evidence>
<name>A0A8G2EWP1_9PROT</name>
<keyword evidence="9" id="KW-1185">Reference proteome</keyword>
<keyword evidence="6 7" id="KW-0472">Membrane</keyword>
<evidence type="ECO:0000313" key="9">
    <source>
        <dbReference type="Proteomes" id="UP000198615"/>
    </source>
</evidence>
<evidence type="ECO:0000256" key="7">
    <source>
        <dbReference type="SAM" id="Phobius"/>
    </source>
</evidence>
<evidence type="ECO:0000256" key="6">
    <source>
        <dbReference type="ARBA" id="ARBA00023136"/>
    </source>
</evidence>
<dbReference type="AlphaFoldDB" id="A0A8G2EWP1"/>
<feature type="transmembrane region" description="Helical" evidence="7">
    <location>
        <begin position="18"/>
        <end position="38"/>
    </location>
</feature>
<keyword evidence="3" id="KW-1003">Cell membrane</keyword>
<organism evidence="8 9">
    <name type="scientific">Thalassobaculum litoreum DSM 18839</name>
    <dbReference type="NCBI Taxonomy" id="1123362"/>
    <lineage>
        <taxon>Bacteria</taxon>
        <taxon>Pseudomonadati</taxon>
        <taxon>Pseudomonadota</taxon>
        <taxon>Alphaproteobacteria</taxon>
        <taxon>Rhodospirillales</taxon>
        <taxon>Thalassobaculaceae</taxon>
        <taxon>Thalassobaculum</taxon>
    </lineage>
</organism>
<feature type="transmembrane region" description="Helical" evidence="7">
    <location>
        <begin position="50"/>
        <end position="74"/>
    </location>
</feature>
<comment type="subcellular location">
    <subcellularLocation>
        <location evidence="1">Cell membrane</location>
        <topology evidence="1">Multi-pass membrane protein</topology>
    </subcellularLocation>
</comment>
<dbReference type="PANTHER" id="PTHR30086:SF14">
    <property type="entry name" value="HOMOSERINE_HOMOSERINE LACTONE EFFLUX PROTEIN"/>
    <property type="match status" value="1"/>
</dbReference>
<comment type="similarity">
    <text evidence="2">Belongs to the Rht family.</text>
</comment>